<sequence length="501" mass="50642">MPTESDGSSRGNGAEQGRWREILGRRHRRVVAVLAGGVGLYATNVFLTTSLLPAAVEEIGGDRFYAWVTTVFLLASVLSSTLVSAVLPRLGARNAYFAALGLFALGTATGAAAPGMEILLAGRFVQGLGGGLLCGLGYALIRSVLPERLWALGTALVSGMWGVGTFLGPAAGGAFAQVGMWRGALVALLVVTLLLAVLVPQGVDGTRTGDVPPSVSPLTIALLTLSVLLVSLGNLVGSTLVLVALLVAATLGLALAFAWDRRRGGQVLPRSAFSRSSPLPWCYAALALLSVASQMEAFIPLFGQRLAGLAPLLAGFAGAAIALGWTLGEIPSAGVARAHTKSLVTSGAPLLVTAGYLTAGLLVAGTMESGATLVWVVALLVGGAGIGTAWPHLTTRVMGGVAAEHEGETAAAAINTVQLVSNAVGSAVVGVLVHLGGPAPQGQARAALCGIALTGLLGAWCAWRGTAAWRNRGGARPSPRPFSGTVQPVPCTTERADGAAP</sequence>
<evidence type="ECO:0000313" key="8">
    <source>
        <dbReference type="EMBL" id="UNS97725.1"/>
    </source>
</evidence>
<accession>A0ABY3XTI2</accession>
<keyword evidence="9" id="KW-1185">Reference proteome</keyword>
<dbReference type="InterPro" id="IPR020846">
    <property type="entry name" value="MFS_dom"/>
</dbReference>
<dbReference type="PRINTS" id="PR01036">
    <property type="entry name" value="TCRTETB"/>
</dbReference>
<feature type="transmembrane region" description="Helical" evidence="6">
    <location>
        <begin position="94"/>
        <end position="112"/>
    </location>
</feature>
<protein>
    <submittedName>
        <fullName evidence="8">MFS transporter</fullName>
    </submittedName>
</protein>
<gene>
    <name evidence="8" type="ORF">MMF93_15450</name>
</gene>
<feature type="transmembrane region" description="Helical" evidence="6">
    <location>
        <begin position="64"/>
        <end position="87"/>
    </location>
</feature>
<reference evidence="8 9" key="1">
    <citation type="journal article" date="2023" name="Microbiol. Spectr.">
        <title>Synergy between Genome Mining, Metabolomics, and Bioinformatics Uncovers Antibacterial Chlorinated Carbazole Alkaloids and Their Biosynthetic Gene Cluster from Streptomyces tubbatahanensis sp. nov., a Novel Actinomycete Isolated from Sulu Sea, Philippines.</title>
        <authorList>
            <person name="Tenebro C.P."/>
            <person name="Trono D.J.V.L."/>
            <person name="Balida L.A.P."/>
            <person name="Bayog L.K.A."/>
            <person name="Bruna J.R."/>
            <person name="Sabido E.M."/>
            <person name="Caspe D.P.C."/>
            <person name="de Los Santos E.L.C."/>
            <person name="Saludes J.P."/>
            <person name="Dalisay D.S."/>
        </authorList>
    </citation>
    <scope>NUCLEOTIDE SEQUENCE [LARGE SCALE GENOMIC DNA]</scope>
    <source>
        <strain evidence="8 9">DSD3025</strain>
    </source>
</reference>
<keyword evidence="2 6" id="KW-0812">Transmembrane</keyword>
<feature type="transmembrane region" description="Helical" evidence="6">
    <location>
        <begin position="30"/>
        <end position="52"/>
    </location>
</feature>
<feature type="transmembrane region" description="Helical" evidence="6">
    <location>
        <begin position="211"/>
        <end position="233"/>
    </location>
</feature>
<evidence type="ECO:0000256" key="4">
    <source>
        <dbReference type="ARBA" id="ARBA00023136"/>
    </source>
</evidence>
<feature type="transmembrane region" description="Helical" evidence="6">
    <location>
        <begin position="179"/>
        <end position="199"/>
    </location>
</feature>
<evidence type="ECO:0000256" key="3">
    <source>
        <dbReference type="ARBA" id="ARBA00022989"/>
    </source>
</evidence>
<feature type="region of interest" description="Disordered" evidence="5">
    <location>
        <begin position="472"/>
        <end position="501"/>
    </location>
</feature>
<dbReference type="PROSITE" id="PS50850">
    <property type="entry name" value="MFS"/>
    <property type="match status" value="1"/>
</dbReference>
<evidence type="ECO:0000256" key="5">
    <source>
        <dbReference type="SAM" id="MobiDB-lite"/>
    </source>
</evidence>
<feature type="transmembrane region" description="Helical" evidence="6">
    <location>
        <begin position="280"/>
        <end position="302"/>
    </location>
</feature>
<feature type="domain" description="Major facilitator superfamily (MFS) profile" evidence="7">
    <location>
        <begin position="30"/>
        <end position="467"/>
    </location>
</feature>
<dbReference type="InterPro" id="IPR036259">
    <property type="entry name" value="MFS_trans_sf"/>
</dbReference>
<proteinExistence type="predicted"/>
<feature type="transmembrane region" description="Helical" evidence="6">
    <location>
        <begin position="239"/>
        <end position="259"/>
    </location>
</feature>
<feature type="transmembrane region" description="Helical" evidence="6">
    <location>
        <begin position="348"/>
        <end position="367"/>
    </location>
</feature>
<dbReference type="PANTHER" id="PTHR23501">
    <property type="entry name" value="MAJOR FACILITATOR SUPERFAMILY"/>
    <property type="match status" value="1"/>
</dbReference>
<evidence type="ECO:0000256" key="1">
    <source>
        <dbReference type="ARBA" id="ARBA00004651"/>
    </source>
</evidence>
<organism evidence="8 9">
    <name type="scientific">Streptomyces tubbatahanensis</name>
    <dbReference type="NCBI Taxonomy" id="2923272"/>
    <lineage>
        <taxon>Bacteria</taxon>
        <taxon>Bacillati</taxon>
        <taxon>Actinomycetota</taxon>
        <taxon>Actinomycetes</taxon>
        <taxon>Kitasatosporales</taxon>
        <taxon>Streptomycetaceae</taxon>
        <taxon>Streptomyces</taxon>
    </lineage>
</organism>
<comment type="subcellular location">
    <subcellularLocation>
        <location evidence="1">Cell membrane</location>
        <topology evidence="1">Multi-pass membrane protein</topology>
    </subcellularLocation>
</comment>
<feature type="transmembrane region" description="Helical" evidence="6">
    <location>
        <begin position="373"/>
        <end position="390"/>
    </location>
</feature>
<dbReference type="SUPFAM" id="SSF103473">
    <property type="entry name" value="MFS general substrate transporter"/>
    <property type="match status" value="1"/>
</dbReference>
<keyword evidence="4 6" id="KW-0472">Membrane</keyword>
<evidence type="ECO:0000256" key="2">
    <source>
        <dbReference type="ARBA" id="ARBA00022692"/>
    </source>
</evidence>
<dbReference type="EMBL" id="CP093846">
    <property type="protein sequence ID" value="UNS97725.1"/>
    <property type="molecule type" value="Genomic_DNA"/>
</dbReference>
<feature type="transmembrane region" description="Helical" evidence="6">
    <location>
        <begin position="308"/>
        <end position="327"/>
    </location>
</feature>
<feature type="transmembrane region" description="Helical" evidence="6">
    <location>
        <begin position="148"/>
        <end position="167"/>
    </location>
</feature>
<dbReference type="Pfam" id="PF07690">
    <property type="entry name" value="MFS_1"/>
    <property type="match status" value="1"/>
</dbReference>
<dbReference type="RefSeq" id="WP_242751917.1">
    <property type="nucleotide sequence ID" value="NZ_CP093846.1"/>
</dbReference>
<keyword evidence="3 6" id="KW-1133">Transmembrane helix</keyword>
<evidence type="ECO:0000313" key="9">
    <source>
        <dbReference type="Proteomes" id="UP001202244"/>
    </source>
</evidence>
<evidence type="ECO:0000256" key="6">
    <source>
        <dbReference type="SAM" id="Phobius"/>
    </source>
</evidence>
<evidence type="ECO:0000259" key="7">
    <source>
        <dbReference type="PROSITE" id="PS50850"/>
    </source>
</evidence>
<dbReference type="InterPro" id="IPR011701">
    <property type="entry name" value="MFS"/>
</dbReference>
<dbReference type="Proteomes" id="UP001202244">
    <property type="component" value="Chromosome"/>
</dbReference>
<name>A0ABY3XTI2_9ACTN</name>
<dbReference type="Gene3D" id="1.20.1250.20">
    <property type="entry name" value="MFS general substrate transporter like domains"/>
    <property type="match status" value="2"/>
</dbReference>
<dbReference type="PANTHER" id="PTHR23501:SF154">
    <property type="entry name" value="MULTIDRUG-EFFLUX TRANSPORTER RV1634-RELATED"/>
    <property type="match status" value="1"/>
</dbReference>